<dbReference type="CDD" id="cd19500">
    <property type="entry name" value="RecA-like_Lon"/>
    <property type="match status" value="1"/>
</dbReference>
<dbReference type="InterPro" id="IPR003959">
    <property type="entry name" value="ATPase_AAA_core"/>
</dbReference>
<organism evidence="22 23">
    <name type="scientific">Faecalicatena contorta</name>
    <dbReference type="NCBI Taxonomy" id="39482"/>
    <lineage>
        <taxon>Bacteria</taxon>
        <taxon>Bacillati</taxon>
        <taxon>Bacillota</taxon>
        <taxon>Clostridia</taxon>
        <taxon>Lachnospirales</taxon>
        <taxon>Lachnospiraceae</taxon>
        <taxon>Faecalicatena</taxon>
    </lineage>
</organism>
<dbReference type="HAMAP" id="MF_01973">
    <property type="entry name" value="lon_bact"/>
    <property type="match status" value="1"/>
</dbReference>
<feature type="domain" description="Lon proteolytic" evidence="20">
    <location>
        <begin position="591"/>
        <end position="772"/>
    </location>
</feature>
<gene>
    <name evidence="14" type="primary">lon</name>
    <name evidence="22" type="ORF">SAMN05216529_11211</name>
</gene>
<evidence type="ECO:0000256" key="13">
    <source>
        <dbReference type="ARBA" id="ARBA00082722"/>
    </source>
</evidence>
<dbReference type="OrthoDB" id="9803599at2"/>
<feature type="active site" evidence="14 16">
    <location>
        <position position="678"/>
    </location>
</feature>
<dbReference type="PRINTS" id="PR00830">
    <property type="entry name" value="ENDOLAPTASE"/>
</dbReference>
<feature type="binding site" evidence="14 17">
    <location>
        <begin position="355"/>
        <end position="362"/>
    </location>
    <ligand>
        <name>ATP</name>
        <dbReference type="ChEBI" id="CHEBI:30616"/>
    </ligand>
</feature>
<dbReference type="Proteomes" id="UP000254051">
    <property type="component" value="Unassembled WGS sequence"/>
</dbReference>
<dbReference type="GO" id="GO:0016887">
    <property type="term" value="F:ATP hydrolysis activity"/>
    <property type="evidence" value="ECO:0007669"/>
    <property type="project" value="UniProtKB-UniRule"/>
</dbReference>
<dbReference type="EMBL" id="UHJJ01000012">
    <property type="protein sequence ID" value="SUQ15363.1"/>
    <property type="molecule type" value="Genomic_DNA"/>
</dbReference>
<dbReference type="InterPro" id="IPR003111">
    <property type="entry name" value="Lon_prtase_N"/>
</dbReference>
<dbReference type="PROSITE" id="PS51787">
    <property type="entry name" value="LON_N"/>
    <property type="match status" value="1"/>
</dbReference>
<dbReference type="InterPro" id="IPR014721">
    <property type="entry name" value="Ribsml_uS5_D2-typ_fold_subgr"/>
</dbReference>
<dbReference type="GO" id="GO:0034605">
    <property type="term" value="P:cellular response to heat"/>
    <property type="evidence" value="ECO:0007669"/>
    <property type="project" value="UniProtKB-UniRule"/>
</dbReference>
<evidence type="ECO:0000256" key="16">
    <source>
        <dbReference type="PIRSR" id="PIRSR001174-1"/>
    </source>
</evidence>
<dbReference type="AlphaFoldDB" id="A0A315ZTW1"/>
<dbReference type="GO" id="GO:0005737">
    <property type="term" value="C:cytoplasm"/>
    <property type="evidence" value="ECO:0007669"/>
    <property type="project" value="UniProtKB-SubCell"/>
</dbReference>
<dbReference type="InterPro" id="IPR008268">
    <property type="entry name" value="Peptidase_S16_AS"/>
</dbReference>
<dbReference type="PROSITE" id="PS51786">
    <property type="entry name" value="LON_PROTEOLYTIC"/>
    <property type="match status" value="1"/>
</dbReference>
<keyword evidence="3 14" id="KW-0645">Protease</keyword>
<dbReference type="GO" id="GO:0004176">
    <property type="term" value="F:ATP-dependent peptidase activity"/>
    <property type="evidence" value="ECO:0007669"/>
    <property type="project" value="UniProtKB-UniRule"/>
</dbReference>
<comment type="subcellular location">
    <subcellularLocation>
        <location evidence="1 14 15">Cytoplasm</location>
    </subcellularLocation>
</comment>
<evidence type="ECO:0000313" key="23">
    <source>
        <dbReference type="Proteomes" id="UP000254051"/>
    </source>
</evidence>
<dbReference type="Gene3D" id="3.30.230.10">
    <property type="match status" value="1"/>
</dbReference>
<keyword evidence="7 14" id="KW-0067">ATP-binding</keyword>
<dbReference type="SMART" id="SM00464">
    <property type="entry name" value="LON"/>
    <property type="match status" value="1"/>
</dbReference>
<reference evidence="23" key="1">
    <citation type="submission" date="2017-07" db="EMBL/GenBank/DDBJ databases">
        <authorList>
            <person name="Varghese N."/>
            <person name="Submissions S."/>
        </authorList>
    </citation>
    <scope>NUCLEOTIDE SEQUENCE [LARGE SCALE GENOMIC DNA]</scope>
    <source>
        <strain evidence="23">NLAE-zl-C134</strain>
    </source>
</reference>
<keyword evidence="8 14" id="KW-0346">Stress response</keyword>
<evidence type="ECO:0000259" key="21">
    <source>
        <dbReference type="PROSITE" id="PS51787"/>
    </source>
</evidence>
<dbReference type="Gene3D" id="3.40.50.300">
    <property type="entry name" value="P-loop containing nucleotide triphosphate hydrolases"/>
    <property type="match status" value="1"/>
</dbReference>
<keyword evidence="5 14" id="KW-0378">Hydrolase</keyword>
<dbReference type="Pfam" id="PF22667">
    <property type="entry name" value="Lon_lid"/>
    <property type="match status" value="1"/>
</dbReference>
<evidence type="ECO:0000256" key="8">
    <source>
        <dbReference type="ARBA" id="ARBA00023016"/>
    </source>
</evidence>
<dbReference type="EC" id="3.4.21.53" evidence="11 14"/>
<evidence type="ECO:0000256" key="6">
    <source>
        <dbReference type="ARBA" id="ARBA00022825"/>
    </source>
</evidence>
<dbReference type="GO" id="GO:0043565">
    <property type="term" value="F:sequence-specific DNA binding"/>
    <property type="evidence" value="ECO:0007669"/>
    <property type="project" value="UniProtKB-UniRule"/>
</dbReference>
<dbReference type="InterPro" id="IPR015947">
    <property type="entry name" value="PUA-like_sf"/>
</dbReference>
<name>A0A315ZTW1_9FIRM</name>
<dbReference type="FunFam" id="3.40.50.300:FF:000021">
    <property type="entry name" value="Lon protease homolog"/>
    <property type="match status" value="1"/>
</dbReference>
<dbReference type="Pfam" id="PF05362">
    <property type="entry name" value="Lon_C"/>
    <property type="match status" value="1"/>
</dbReference>
<evidence type="ECO:0000313" key="22">
    <source>
        <dbReference type="EMBL" id="SUQ15363.1"/>
    </source>
</evidence>
<evidence type="ECO:0000256" key="14">
    <source>
        <dbReference type="HAMAP-Rule" id="MF_01973"/>
    </source>
</evidence>
<dbReference type="GO" id="GO:0004252">
    <property type="term" value="F:serine-type endopeptidase activity"/>
    <property type="evidence" value="ECO:0007669"/>
    <property type="project" value="UniProtKB-UniRule"/>
</dbReference>
<dbReference type="InterPro" id="IPR003593">
    <property type="entry name" value="AAA+_ATPase"/>
</dbReference>
<evidence type="ECO:0000256" key="11">
    <source>
        <dbReference type="ARBA" id="ARBA00066743"/>
    </source>
</evidence>
<dbReference type="Gene3D" id="1.20.5.5270">
    <property type="match status" value="1"/>
</dbReference>
<keyword evidence="4 14" id="KW-0547">Nucleotide-binding</keyword>
<comment type="induction">
    <text evidence="14">By heat shock.</text>
</comment>
<dbReference type="NCBIfam" id="TIGR00763">
    <property type="entry name" value="lon"/>
    <property type="match status" value="1"/>
</dbReference>
<dbReference type="GO" id="GO:0006515">
    <property type="term" value="P:protein quality control for misfolded or incompletely synthesized proteins"/>
    <property type="evidence" value="ECO:0007669"/>
    <property type="project" value="UniProtKB-UniRule"/>
</dbReference>
<protein>
    <recommendedName>
        <fullName evidence="12 14">Lon protease</fullName>
        <ecNumber evidence="11 14">3.4.21.53</ecNumber>
    </recommendedName>
    <alternativeName>
        <fullName evidence="13 14">ATP-dependent protease La</fullName>
    </alternativeName>
</protein>
<dbReference type="RefSeq" id="WP_109713130.1">
    <property type="nucleotide sequence ID" value="NZ_QGDS01000012.1"/>
</dbReference>
<dbReference type="PIRSF" id="PIRSF001174">
    <property type="entry name" value="Lon_proteas"/>
    <property type="match status" value="1"/>
</dbReference>
<dbReference type="SMART" id="SM00382">
    <property type="entry name" value="AAA"/>
    <property type="match status" value="1"/>
</dbReference>
<comment type="catalytic activity">
    <reaction evidence="9 14 15 18">
        <text>Hydrolysis of proteins in presence of ATP.</text>
        <dbReference type="EC" id="3.4.21.53"/>
    </reaction>
</comment>
<evidence type="ECO:0000256" key="15">
    <source>
        <dbReference type="PIRNR" id="PIRNR001174"/>
    </source>
</evidence>
<dbReference type="GO" id="GO:0005524">
    <property type="term" value="F:ATP binding"/>
    <property type="evidence" value="ECO:0007669"/>
    <property type="project" value="UniProtKB-UniRule"/>
</dbReference>
<evidence type="ECO:0000256" key="1">
    <source>
        <dbReference type="ARBA" id="ARBA00004496"/>
    </source>
</evidence>
<dbReference type="InterPro" id="IPR054594">
    <property type="entry name" value="Lon_lid"/>
</dbReference>
<evidence type="ECO:0000256" key="9">
    <source>
        <dbReference type="ARBA" id="ARBA00050665"/>
    </source>
</evidence>
<evidence type="ECO:0000256" key="19">
    <source>
        <dbReference type="RuleBase" id="RU000591"/>
    </source>
</evidence>
<evidence type="ECO:0000256" key="5">
    <source>
        <dbReference type="ARBA" id="ARBA00022801"/>
    </source>
</evidence>
<dbReference type="InterPro" id="IPR004815">
    <property type="entry name" value="Lon_bac/euk-typ"/>
</dbReference>
<dbReference type="Gene3D" id="1.10.8.60">
    <property type="match status" value="1"/>
</dbReference>
<dbReference type="InterPro" id="IPR027543">
    <property type="entry name" value="Lon_bac"/>
</dbReference>
<dbReference type="InterPro" id="IPR046336">
    <property type="entry name" value="Lon_prtase_N_sf"/>
</dbReference>
<evidence type="ECO:0000256" key="7">
    <source>
        <dbReference type="ARBA" id="ARBA00022840"/>
    </source>
</evidence>
<proteinExistence type="evidence at transcript level"/>
<dbReference type="Gene3D" id="1.20.58.1480">
    <property type="match status" value="1"/>
</dbReference>
<dbReference type="InterPro" id="IPR027065">
    <property type="entry name" value="Lon_Prtase"/>
</dbReference>
<evidence type="ECO:0000256" key="4">
    <source>
        <dbReference type="ARBA" id="ARBA00022741"/>
    </source>
</evidence>
<dbReference type="PANTHER" id="PTHR10046">
    <property type="entry name" value="ATP DEPENDENT LON PROTEASE FAMILY MEMBER"/>
    <property type="match status" value="1"/>
</dbReference>
<dbReference type="PROSITE" id="PS01046">
    <property type="entry name" value="LON_SER"/>
    <property type="match status" value="1"/>
</dbReference>
<comment type="similarity">
    <text evidence="14 15 18 19">Belongs to the peptidase S16 family.</text>
</comment>
<feature type="domain" description="Lon N-terminal" evidence="21">
    <location>
        <begin position="8"/>
        <end position="204"/>
    </location>
</feature>
<dbReference type="SUPFAM" id="SSF52540">
    <property type="entry name" value="P-loop containing nucleoside triphosphate hydrolases"/>
    <property type="match status" value="1"/>
</dbReference>
<comment type="function">
    <text evidence="10 14">ATP-dependent serine protease that mediates the selective degradation of mutant and abnormal proteins as well as certain short-lived regulatory proteins. Required for cellular homeostasis and for survival from DNA damage and developmental changes induced by stress. Degrades polypeptides processively to yield small peptide fragments that are 5 to 10 amino acids long. Binds to DNA in a double-stranded, site-specific manner.</text>
</comment>
<evidence type="ECO:0000256" key="12">
    <source>
        <dbReference type="ARBA" id="ARBA00071934"/>
    </source>
</evidence>
<keyword evidence="23" id="KW-1185">Reference proteome</keyword>
<dbReference type="Pfam" id="PF00004">
    <property type="entry name" value="AAA"/>
    <property type="match status" value="1"/>
</dbReference>
<accession>A0A315ZTW1</accession>
<dbReference type="SUPFAM" id="SSF88697">
    <property type="entry name" value="PUA domain-like"/>
    <property type="match status" value="1"/>
</dbReference>
<evidence type="ECO:0000259" key="20">
    <source>
        <dbReference type="PROSITE" id="PS51786"/>
    </source>
</evidence>
<evidence type="ECO:0000256" key="3">
    <source>
        <dbReference type="ARBA" id="ARBA00022670"/>
    </source>
</evidence>
<sequence>MKSETQSLPMVALRGMTIMPEMIVHFDVSRQQSIAAVQEAMVEDQKIFMITQRETETEKPGQEDLFEVGTIGTIKQIIKLPRQIVRVLVAGETRGVLERIEYEEPYLRAEVEVVDDDHATIPEDLNGKAMERGLKDMFVDFAAKNGKLSKEAVAQILEVKGLKKLVDEIAANIPLFYTDLQEILNETDFWKRYEVLAFKLVNEVQIMDIKEEIQLKVKERVDKHQKEYILREQLKLIREELGDDTTISDADEFEKAAKALKAPKEVKEKLAKEIKRFKSSPGSPAESGVIRTYIETLLEMPWNKAAKDSNDLVYAQEILDADHYGLEQVKERVLEFLAVRSLTKKGESPILCIVGPPGTGKTSIARSLATALKKPYVRISLGGVRDEAEIRGHRKTYVGAMPGRIANAMKMAGVRNPVMLLDEIDKVSTDYKGDTFSALLEVLDSEQNSKFRDHYLEVPLDLSEVLFITTANTLQTIPRPLLDRMEVIEVSSYTENEKLHIAVEHLIPKQIQKHGLKEEQLSFSKQAIGKIVRNYTKEAGVRQLERKIGDICRKAAKEILTIKKNRVIITEKNIHKYLGKEKYTYQMANTSDEVGIVRGLAWTSVGGDTLQIEVNIMPGKGDIMLTGQLGDVMKESARTGISYIRSVSPKYQIAEDFFEKHDIHVHIPEGAVPKDGPSAGITMATAMLSAITGHKVRADLAMTGEVTLRGRVLPIGGLKEKLLAAKNAGIKTVMIPKKNQADVEELSSEITKGLEILPVEHMDEVLKTALVTETYTTGK</sequence>
<dbReference type="SUPFAM" id="SSF54211">
    <property type="entry name" value="Ribosomal protein S5 domain 2-like"/>
    <property type="match status" value="1"/>
</dbReference>
<dbReference type="Pfam" id="PF02190">
    <property type="entry name" value="LON_substr_bdg"/>
    <property type="match status" value="1"/>
</dbReference>
<keyword evidence="2 14" id="KW-0963">Cytoplasm</keyword>
<comment type="subunit">
    <text evidence="14 15">Homohexamer. Organized in a ring with a central cavity.</text>
</comment>
<dbReference type="Gene3D" id="2.30.130.40">
    <property type="entry name" value="LON domain-like"/>
    <property type="match status" value="1"/>
</dbReference>
<dbReference type="InterPro" id="IPR008269">
    <property type="entry name" value="Lon_proteolytic"/>
</dbReference>
<keyword evidence="6 14" id="KW-0720">Serine protease</keyword>
<evidence type="ECO:0000256" key="10">
    <source>
        <dbReference type="ARBA" id="ARBA00053875"/>
    </source>
</evidence>
<evidence type="ECO:0000256" key="2">
    <source>
        <dbReference type="ARBA" id="ARBA00022490"/>
    </source>
</evidence>
<evidence type="ECO:0000256" key="18">
    <source>
        <dbReference type="PROSITE-ProRule" id="PRU01122"/>
    </source>
</evidence>
<dbReference type="InterPro" id="IPR020568">
    <property type="entry name" value="Ribosomal_Su5_D2-typ_SF"/>
</dbReference>
<dbReference type="InterPro" id="IPR027417">
    <property type="entry name" value="P-loop_NTPase"/>
</dbReference>
<evidence type="ECO:0000256" key="17">
    <source>
        <dbReference type="PIRSR" id="PIRSR001174-2"/>
    </source>
</evidence>
<feature type="active site" evidence="14 16">
    <location>
        <position position="721"/>
    </location>
</feature>